<dbReference type="Proteomes" id="UP001183610">
    <property type="component" value="Unassembled WGS sequence"/>
</dbReference>
<gene>
    <name evidence="2" type="ORF">RM698_15495</name>
</gene>
<dbReference type="EMBL" id="JAVRET010000032">
    <property type="protein sequence ID" value="MDT0410456.1"/>
    <property type="molecule type" value="Genomic_DNA"/>
</dbReference>
<keyword evidence="1" id="KW-0812">Transmembrane</keyword>
<keyword evidence="1" id="KW-1133">Transmembrane helix</keyword>
<protein>
    <submittedName>
        <fullName evidence="2">Uncharacterized protein</fullName>
    </submittedName>
</protein>
<keyword evidence="1" id="KW-0472">Membrane</keyword>
<feature type="transmembrane region" description="Helical" evidence="1">
    <location>
        <begin position="6"/>
        <end position="24"/>
    </location>
</feature>
<keyword evidence="3" id="KW-1185">Reference proteome</keyword>
<dbReference type="RefSeq" id="WP_010274241.1">
    <property type="nucleotide sequence ID" value="NZ_JAVRET010000032.1"/>
</dbReference>
<comment type="caution">
    <text evidence="2">The sequence shown here is derived from an EMBL/GenBank/DDBJ whole genome shotgun (WGS) entry which is preliminary data.</text>
</comment>
<name>A0ABU2R171_9ACTN</name>
<evidence type="ECO:0000313" key="3">
    <source>
        <dbReference type="Proteomes" id="UP001183610"/>
    </source>
</evidence>
<reference evidence="3" key="1">
    <citation type="submission" date="2023-07" db="EMBL/GenBank/DDBJ databases">
        <title>30 novel species of actinomycetes from the DSMZ collection.</title>
        <authorList>
            <person name="Nouioui I."/>
        </authorList>
    </citation>
    <scope>NUCLEOTIDE SEQUENCE [LARGE SCALE GENOMIC DNA]</scope>
    <source>
        <strain evidence="3">DSM 41979</strain>
    </source>
</reference>
<evidence type="ECO:0000313" key="2">
    <source>
        <dbReference type="EMBL" id="MDT0410456.1"/>
    </source>
</evidence>
<organism evidence="2 3">
    <name type="scientific">Streptomyces evansiae</name>
    <dbReference type="NCBI Taxonomy" id="3075535"/>
    <lineage>
        <taxon>Bacteria</taxon>
        <taxon>Bacillati</taxon>
        <taxon>Actinomycetota</taxon>
        <taxon>Actinomycetes</taxon>
        <taxon>Kitasatosporales</taxon>
        <taxon>Streptomycetaceae</taxon>
        <taxon>Streptomyces</taxon>
    </lineage>
</organism>
<sequence length="114" mass="12311">MTEGNSGLLAIIIGAVTSVVIAWISKPRPVPAIEEPEREQDLTTLAGIAAVVTEQQQRIRDLEAAQLAQREHAAVHDRTIGALRRYVLRLQAALRSTGTAVPEPDPDDADLIRG</sequence>
<proteinExistence type="predicted"/>
<accession>A0ABU2R171</accession>
<evidence type="ECO:0000256" key="1">
    <source>
        <dbReference type="SAM" id="Phobius"/>
    </source>
</evidence>